<sequence>MKPLIIFPDPILREISQPIERVDIDIISLVDDMLDVMYYNNGVGLAAVQIGFLYRLVVIDVSRDYKNNNHMVFINPVILSSSKDCSVCVEGCLSIPDYRYEVKRPSYITVKYLNCDLQPNIIYADGLLSTCLQHEIDHLNGILFIDHISLLKRNMVKNKFAKLAKLQK</sequence>
<dbReference type="Pfam" id="PF01327">
    <property type="entry name" value="Pep_deformylase"/>
    <property type="match status" value="1"/>
</dbReference>
<gene>
    <name evidence="2 4" type="primary">def</name>
    <name evidence="4" type="ORF">lam_889</name>
</gene>
<dbReference type="PIRSF" id="PIRSF004749">
    <property type="entry name" value="Pep_def"/>
    <property type="match status" value="1"/>
</dbReference>
<keyword evidence="2" id="KW-0408">Iron</keyword>
<feature type="binding site" evidence="2">
    <location>
        <position position="134"/>
    </location>
    <ligand>
        <name>Fe cation</name>
        <dbReference type="ChEBI" id="CHEBI:24875"/>
    </ligand>
</feature>
<keyword evidence="2" id="KW-0648">Protein biosynthesis</keyword>
<comment type="catalytic activity">
    <reaction evidence="2">
        <text>N-terminal N-formyl-L-methionyl-[peptide] + H2O = N-terminal L-methionyl-[peptide] + formate</text>
        <dbReference type="Rhea" id="RHEA:24420"/>
        <dbReference type="Rhea" id="RHEA-COMP:10639"/>
        <dbReference type="Rhea" id="RHEA-COMP:10640"/>
        <dbReference type="ChEBI" id="CHEBI:15377"/>
        <dbReference type="ChEBI" id="CHEBI:15740"/>
        <dbReference type="ChEBI" id="CHEBI:49298"/>
        <dbReference type="ChEBI" id="CHEBI:64731"/>
        <dbReference type="EC" id="3.5.1.88"/>
    </reaction>
</comment>
<evidence type="ECO:0000256" key="2">
    <source>
        <dbReference type="HAMAP-Rule" id="MF_00163"/>
    </source>
</evidence>
<dbReference type="PATRIC" id="fig|1261131.3.peg.852"/>
<comment type="function">
    <text evidence="2">Removes the formyl group from the N-terminal Met of newly synthesized proteins. Requires at least a dipeptide for an efficient rate of reaction. N-terminal L-methionine is a prerequisite for activity but the enzyme has broad specificity at other positions.</text>
</comment>
<comment type="similarity">
    <text evidence="1 2">Belongs to the polypeptide deformylase family.</text>
</comment>
<accession>U6B928</accession>
<comment type="cofactor">
    <cofactor evidence="2">
        <name>Fe(2+)</name>
        <dbReference type="ChEBI" id="CHEBI:29033"/>
    </cofactor>
    <text evidence="2">Binds 1 Fe(2+) ion.</text>
</comment>
<dbReference type="KEGG" id="lar:lam_889"/>
<dbReference type="eggNOG" id="COG0242">
    <property type="taxonomic scope" value="Bacteria"/>
</dbReference>
<reference evidence="4 5" key="1">
    <citation type="journal article" date="2014" name="Mol. Plant Microbe Interact.">
        <title>The complete genome sequence of Candidatus Liberibacter americanus, associated with citrus Huanglongbing.</title>
        <authorList>
            <person name="Wulff N.A."/>
            <person name="Zhang S."/>
            <person name="Setubal J.C."/>
            <person name="Almeida N.F."/>
            <person name="Martins E.C."/>
            <person name="Harakava R."/>
            <person name="Kumar D."/>
            <person name="Rangel L.T."/>
            <person name="Foissac X."/>
            <person name="Bove J."/>
            <person name="Gabriel D.W."/>
        </authorList>
    </citation>
    <scope>NUCLEOTIDE SEQUENCE [LARGE SCALE GENOMIC DNA]</scope>
    <source>
        <strain evidence="4 5">Sao Paulo</strain>
    </source>
</reference>
<keyword evidence="3" id="KW-0472">Membrane</keyword>
<dbReference type="Gene3D" id="3.90.45.10">
    <property type="entry name" value="Peptide deformylase"/>
    <property type="match status" value="1"/>
</dbReference>
<evidence type="ECO:0000313" key="4">
    <source>
        <dbReference type="EMBL" id="AHA28222.1"/>
    </source>
</evidence>
<keyword evidence="3" id="KW-0812">Transmembrane</keyword>
<feature type="binding site" evidence="2">
    <location>
        <position position="138"/>
    </location>
    <ligand>
        <name>Fe cation</name>
        <dbReference type="ChEBI" id="CHEBI:24875"/>
    </ligand>
</feature>
<evidence type="ECO:0000256" key="1">
    <source>
        <dbReference type="ARBA" id="ARBA00010759"/>
    </source>
</evidence>
<feature type="transmembrane region" description="Helical" evidence="3">
    <location>
        <begin position="38"/>
        <end position="57"/>
    </location>
</feature>
<feature type="binding site" evidence="2">
    <location>
        <position position="92"/>
    </location>
    <ligand>
        <name>Fe cation</name>
        <dbReference type="ChEBI" id="CHEBI:24875"/>
    </ligand>
</feature>
<organism evidence="4 5">
    <name type="scientific">Candidatus Liberibacter americanus str. Sao Paulo</name>
    <dbReference type="NCBI Taxonomy" id="1261131"/>
    <lineage>
        <taxon>Bacteria</taxon>
        <taxon>Pseudomonadati</taxon>
        <taxon>Pseudomonadota</taxon>
        <taxon>Alphaproteobacteria</taxon>
        <taxon>Hyphomicrobiales</taxon>
        <taxon>Rhizobiaceae</taxon>
        <taxon>Liberibacter</taxon>
    </lineage>
</organism>
<dbReference type="GO" id="GO:0046872">
    <property type="term" value="F:metal ion binding"/>
    <property type="evidence" value="ECO:0007669"/>
    <property type="project" value="UniProtKB-KW"/>
</dbReference>
<dbReference type="STRING" id="1261131.lam_889"/>
<dbReference type="NCBIfam" id="NF001159">
    <property type="entry name" value="PRK00150.1-3"/>
    <property type="match status" value="1"/>
</dbReference>
<dbReference type="EC" id="3.5.1.88" evidence="2"/>
<keyword evidence="2" id="KW-0479">Metal-binding</keyword>
<dbReference type="HOGENOM" id="CLU_061901_2_0_5"/>
<dbReference type="PRINTS" id="PR01576">
    <property type="entry name" value="PDEFORMYLASE"/>
</dbReference>
<keyword evidence="2" id="KW-0378">Hydrolase</keyword>
<proteinExistence type="inferred from homology"/>
<dbReference type="GO" id="GO:0042586">
    <property type="term" value="F:peptide deformylase activity"/>
    <property type="evidence" value="ECO:0007669"/>
    <property type="project" value="UniProtKB-UniRule"/>
</dbReference>
<dbReference type="GO" id="GO:0006412">
    <property type="term" value="P:translation"/>
    <property type="evidence" value="ECO:0007669"/>
    <property type="project" value="UniProtKB-UniRule"/>
</dbReference>
<dbReference type="CDD" id="cd00487">
    <property type="entry name" value="Pep_deformylase"/>
    <property type="match status" value="1"/>
</dbReference>
<dbReference type="AlphaFoldDB" id="U6B928"/>
<dbReference type="PANTHER" id="PTHR10458">
    <property type="entry name" value="PEPTIDE DEFORMYLASE"/>
    <property type="match status" value="1"/>
</dbReference>
<protein>
    <recommendedName>
        <fullName evidence="2">Peptide deformylase</fullName>
        <shortName evidence="2">PDF</shortName>
        <ecNumber evidence="2">3.5.1.88</ecNumber>
    </recommendedName>
    <alternativeName>
        <fullName evidence="2">Polypeptide deformylase</fullName>
    </alternativeName>
</protein>
<dbReference type="SUPFAM" id="SSF56420">
    <property type="entry name" value="Peptide deformylase"/>
    <property type="match status" value="1"/>
</dbReference>
<dbReference type="NCBIfam" id="TIGR00079">
    <property type="entry name" value="pept_deformyl"/>
    <property type="match status" value="1"/>
</dbReference>
<name>U6B928_9HYPH</name>
<keyword evidence="3" id="KW-1133">Transmembrane helix</keyword>
<feature type="active site" evidence="2">
    <location>
        <position position="135"/>
    </location>
</feature>
<dbReference type="Proteomes" id="UP000017862">
    <property type="component" value="Chromosome"/>
</dbReference>
<evidence type="ECO:0000313" key="5">
    <source>
        <dbReference type="Proteomes" id="UP000017862"/>
    </source>
</evidence>
<evidence type="ECO:0000256" key="3">
    <source>
        <dbReference type="SAM" id="Phobius"/>
    </source>
</evidence>
<dbReference type="InterPro" id="IPR036821">
    <property type="entry name" value="Peptide_deformylase_sf"/>
</dbReference>
<dbReference type="PANTHER" id="PTHR10458:SF22">
    <property type="entry name" value="PEPTIDE DEFORMYLASE"/>
    <property type="match status" value="1"/>
</dbReference>
<keyword evidence="5" id="KW-1185">Reference proteome</keyword>
<dbReference type="EMBL" id="CP006604">
    <property type="protein sequence ID" value="AHA28222.1"/>
    <property type="molecule type" value="Genomic_DNA"/>
</dbReference>
<dbReference type="InterPro" id="IPR023635">
    <property type="entry name" value="Peptide_deformylase"/>
</dbReference>
<dbReference type="HAMAP" id="MF_00163">
    <property type="entry name" value="Pep_deformylase"/>
    <property type="match status" value="1"/>
</dbReference>